<keyword evidence="4 6" id="KW-1133">Transmembrane helix</keyword>
<proteinExistence type="inferred from homology"/>
<dbReference type="PANTHER" id="PTHR10057:SF0">
    <property type="entry name" value="TRANSLOCATOR PROTEIN"/>
    <property type="match status" value="1"/>
</dbReference>
<reference evidence="7" key="2">
    <citation type="journal article" date="2021" name="PeerJ">
        <title>Extensive microbial diversity within the chicken gut microbiome revealed by metagenomics and culture.</title>
        <authorList>
            <person name="Gilroy R."/>
            <person name="Ravi A."/>
            <person name="Getino M."/>
            <person name="Pursley I."/>
            <person name="Horton D.L."/>
            <person name="Alikhan N.F."/>
            <person name="Baker D."/>
            <person name="Gharbi K."/>
            <person name="Hall N."/>
            <person name="Watson M."/>
            <person name="Adriaenssens E.M."/>
            <person name="Foster-Nyarko E."/>
            <person name="Jarju S."/>
            <person name="Secka A."/>
            <person name="Antonio M."/>
            <person name="Oren A."/>
            <person name="Chaudhuri R.R."/>
            <person name="La Ragione R."/>
            <person name="Hildebrand F."/>
            <person name="Pallen M.J."/>
        </authorList>
    </citation>
    <scope>NUCLEOTIDE SEQUENCE</scope>
    <source>
        <strain evidence="7">10192</strain>
    </source>
</reference>
<evidence type="ECO:0000313" key="7">
    <source>
        <dbReference type="EMBL" id="MBO8430130.1"/>
    </source>
</evidence>
<gene>
    <name evidence="7" type="ORF">IAC76_01955</name>
</gene>
<comment type="subcellular location">
    <subcellularLocation>
        <location evidence="1">Membrane</location>
        <topology evidence="1">Multi-pass membrane protein</topology>
    </subcellularLocation>
</comment>
<evidence type="ECO:0000256" key="3">
    <source>
        <dbReference type="ARBA" id="ARBA00022692"/>
    </source>
</evidence>
<dbReference type="InterPro" id="IPR038330">
    <property type="entry name" value="TspO/MBR-related_sf"/>
</dbReference>
<protein>
    <submittedName>
        <fullName evidence="7">Tryptophan-rich sensory protein</fullName>
    </submittedName>
</protein>
<dbReference type="InterPro" id="IPR004307">
    <property type="entry name" value="TspO_MBR"/>
</dbReference>
<organism evidence="7 8">
    <name type="scientific">Candidatus Scatousia excrementipullorum</name>
    <dbReference type="NCBI Taxonomy" id="2840936"/>
    <lineage>
        <taxon>Bacteria</taxon>
        <taxon>Candidatus Scatousia</taxon>
    </lineage>
</organism>
<keyword evidence="5 6" id="KW-0472">Membrane</keyword>
<comment type="similarity">
    <text evidence="2">Belongs to the TspO/BZRP family.</text>
</comment>
<evidence type="ECO:0000256" key="1">
    <source>
        <dbReference type="ARBA" id="ARBA00004141"/>
    </source>
</evidence>
<dbReference type="Pfam" id="PF03073">
    <property type="entry name" value="TspO_MBR"/>
    <property type="match status" value="1"/>
</dbReference>
<comment type="caution">
    <text evidence="7">The sequence shown here is derived from an EMBL/GenBank/DDBJ whole genome shotgun (WGS) entry which is preliminary data.</text>
</comment>
<feature type="transmembrane region" description="Helical" evidence="6">
    <location>
        <begin position="53"/>
        <end position="70"/>
    </location>
</feature>
<dbReference type="PIRSF" id="PIRSF005859">
    <property type="entry name" value="PBR"/>
    <property type="match status" value="1"/>
</dbReference>
<sequence length="130" mass="15320">MKNMLWYQSLNKPIFTPPDWLFAPVWTMLYILMGISLFLFIKSRTKHEKTLPLVLFFIQLGLNLGWTTVFFKYQQIHTAMVISIVLLILVLLTIQQFYKVSKVAAYLLVPYFIWLCIAAYLSIEIVRLNP</sequence>
<feature type="transmembrane region" description="Helical" evidence="6">
    <location>
        <begin position="103"/>
        <end position="123"/>
    </location>
</feature>
<name>A0A9D9GWY1_9BACT</name>
<accession>A0A9D9GWY1</accession>
<dbReference type="Gene3D" id="1.20.1260.100">
    <property type="entry name" value="TspO/MBR protein"/>
    <property type="match status" value="1"/>
</dbReference>
<dbReference type="GO" id="GO:0016020">
    <property type="term" value="C:membrane"/>
    <property type="evidence" value="ECO:0007669"/>
    <property type="project" value="UniProtKB-SubCell"/>
</dbReference>
<dbReference type="AlphaFoldDB" id="A0A9D9GWY1"/>
<keyword evidence="3 6" id="KW-0812">Transmembrane</keyword>
<dbReference type="Proteomes" id="UP000823632">
    <property type="component" value="Unassembled WGS sequence"/>
</dbReference>
<evidence type="ECO:0000256" key="2">
    <source>
        <dbReference type="ARBA" id="ARBA00007524"/>
    </source>
</evidence>
<dbReference type="CDD" id="cd15904">
    <property type="entry name" value="TSPO_MBR"/>
    <property type="match status" value="1"/>
</dbReference>
<dbReference type="GO" id="GO:0033013">
    <property type="term" value="P:tetrapyrrole metabolic process"/>
    <property type="evidence" value="ECO:0007669"/>
    <property type="project" value="UniProtKB-ARBA"/>
</dbReference>
<feature type="transmembrane region" description="Helical" evidence="6">
    <location>
        <begin position="76"/>
        <end position="94"/>
    </location>
</feature>
<dbReference type="FunFam" id="1.20.1260.100:FF:000001">
    <property type="entry name" value="translocator protein 2"/>
    <property type="match status" value="1"/>
</dbReference>
<dbReference type="PANTHER" id="PTHR10057">
    <property type="entry name" value="PERIPHERAL-TYPE BENZODIAZEPINE RECEPTOR"/>
    <property type="match status" value="1"/>
</dbReference>
<evidence type="ECO:0000256" key="5">
    <source>
        <dbReference type="ARBA" id="ARBA00023136"/>
    </source>
</evidence>
<feature type="transmembrane region" description="Helical" evidence="6">
    <location>
        <begin position="20"/>
        <end position="41"/>
    </location>
</feature>
<reference evidence="7" key="1">
    <citation type="submission" date="2020-10" db="EMBL/GenBank/DDBJ databases">
        <authorList>
            <person name="Gilroy R."/>
        </authorList>
    </citation>
    <scope>NUCLEOTIDE SEQUENCE</scope>
    <source>
        <strain evidence="7">10192</strain>
    </source>
</reference>
<evidence type="ECO:0000313" key="8">
    <source>
        <dbReference type="Proteomes" id="UP000823632"/>
    </source>
</evidence>
<evidence type="ECO:0000256" key="6">
    <source>
        <dbReference type="SAM" id="Phobius"/>
    </source>
</evidence>
<dbReference type="EMBL" id="JADIND010000043">
    <property type="protein sequence ID" value="MBO8430130.1"/>
    <property type="molecule type" value="Genomic_DNA"/>
</dbReference>
<evidence type="ECO:0000256" key="4">
    <source>
        <dbReference type="ARBA" id="ARBA00022989"/>
    </source>
</evidence>